<dbReference type="OrthoDB" id="8688621at2"/>
<protein>
    <submittedName>
        <fullName evidence="1">Uncharacterized protein</fullName>
    </submittedName>
</protein>
<evidence type="ECO:0000313" key="2">
    <source>
        <dbReference type="Proteomes" id="UP000198968"/>
    </source>
</evidence>
<proteinExistence type="predicted"/>
<dbReference type="EMBL" id="FOVG01000003">
    <property type="protein sequence ID" value="SFO09138.1"/>
    <property type="molecule type" value="Genomic_DNA"/>
</dbReference>
<dbReference type="RefSeq" id="WP_090964770.1">
    <property type="nucleotide sequence ID" value="NZ_FOVG01000003.1"/>
</dbReference>
<organism evidence="1 2">
    <name type="scientific">Candidatus Pantoea varia</name>
    <dbReference type="NCBI Taxonomy" id="1881036"/>
    <lineage>
        <taxon>Bacteria</taxon>
        <taxon>Pseudomonadati</taxon>
        <taxon>Pseudomonadota</taxon>
        <taxon>Gammaproteobacteria</taxon>
        <taxon>Enterobacterales</taxon>
        <taxon>Erwiniaceae</taxon>
        <taxon>Pantoea</taxon>
    </lineage>
</organism>
<accession>A0A1I5EBY8</accession>
<gene>
    <name evidence="1" type="ORF">SAMN05428971_2874</name>
</gene>
<dbReference type="Proteomes" id="UP000198968">
    <property type="component" value="Unassembled WGS sequence"/>
</dbReference>
<name>A0A1I5EBY8_9GAMM</name>
<evidence type="ECO:0000313" key="1">
    <source>
        <dbReference type="EMBL" id="SFO09138.1"/>
    </source>
</evidence>
<sequence length="108" mass="12254">MLWLEQGLYLRIEELAHGPRPLPLSSGFTPQTAYRALGCFNPSETSDAYYILSNDRDEIWFICNRHLRTVFLDASNTAFRVKMQEPAESLPVLSAASEGHNLSLKRLV</sequence>
<dbReference type="AlphaFoldDB" id="A0A1I5EBY8"/>
<keyword evidence="2" id="KW-1185">Reference proteome</keyword>
<reference evidence="2" key="1">
    <citation type="submission" date="2016-10" db="EMBL/GenBank/DDBJ databases">
        <authorList>
            <person name="Varghese N."/>
            <person name="Submissions S."/>
        </authorList>
    </citation>
    <scope>NUCLEOTIDE SEQUENCE [LARGE SCALE GENOMIC DNA]</scope>
    <source>
        <strain evidence="2">OV426</strain>
    </source>
</reference>